<keyword evidence="1" id="KW-0732">Signal</keyword>
<keyword evidence="3" id="KW-1185">Reference proteome</keyword>
<evidence type="ECO:0000313" key="2">
    <source>
        <dbReference type="EMBL" id="KAK9680816.1"/>
    </source>
</evidence>
<sequence>MKLATTAISLLSFGAFSKVVQATCADQAVFENCLQSGKVALAACTYSDWSCKCAAEKVIHTCYNDCSDDPELVAEAEVQEAVQDLCIPLLRL</sequence>
<organism evidence="2 3">
    <name type="scientific">Basidiobolus ranarum</name>
    <dbReference type="NCBI Taxonomy" id="34480"/>
    <lineage>
        <taxon>Eukaryota</taxon>
        <taxon>Fungi</taxon>
        <taxon>Fungi incertae sedis</taxon>
        <taxon>Zoopagomycota</taxon>
        <taxon>Entomophthoromycotina</taxon>
        <taxon>Basidiobolomycetes</taxon>
        <taxon>Basidiobolales</taxon>
        <taxon>Basidiobolaceae</taxon>
        <taxon>Basidiobolus</taxon>
    </lineage>
</organism>
<gene>
    <name evidence="2" type="ORF">K7432_015836</name>
</gene>
<proteinExistence type="predicted"/>
<feature type="chain" id="PRO_5046582198" description="Extracellular membrane protein CFEM domain-containing protein" evidence="1">
    <location>
        <begin position="23"/>
        <end position="92"/>
    </location>
</feature>
<dbReference type="EMBL" id="JASJQH010009176">
    <property type="protein sequence ID" value="KAK9680816.1"/>
    <property type="molecule type" value="Genomic_DNA"/>
</dbReference>
<accession>A0ABR2VMI0</accession>
<evidence type="ECO:0000256" key="1">
    <source>
        <dbReference type="SAM" id="SignalP"/>
    </source>
</evidence>
<evidence type="ECO:0000313" key="3">
    <source>
        <dbReference type="Proteomes" id="UP001479436"/>
    </source>
</evidence>
<comment type="caution">
    <text evidence="2">The sequence shown here is derived from an EMBL/GenBank/DDBJ whole genome shotgun (WGS) entry which is preliminary data.</text>
</comment>
<dbReference type="Proteomes" id="UP001479436">
    <property type="component" value="Unassembled WGS sequence"/>
</dbReference>
<reference evidence="2 3" key="1">
    <citation type="submission" date="2023-04" db="EMBL/GenBank/DDBJ databases">
        <title>Genome of Basidiobolus ranarum AG-B5.</title>
        <authorList>
            <person name="Stajich J.E."/>
            <person name="Carter-House D."/>
            <person name="Gryganskyi A."/>
        </authorList>
    </citation>
    <scope>NUCLEOTIDE SEQUENCE [LARGE SCALE GENOMIC DNA]</scope>
    <source>
        <strain evidence="2 3">AG-B5</strain>
    </source>
</reference>
<name>A0ABR2VMI0_9FUNG</name>
<protein>
    <recommendedName>
        <fullName evidence="4">Extracellular membrane protein CFEM domain-containing protein</fullName>
    </recommendedName>
</protein>
<evidence type="ECO:0008006" key="4">
    <source>
        <dbReference type="Google" id="ProtNLM"/>
    </source>
</evidence>
<feature type="signal peptide" evidence="1">
    <location>
        <begin position="1"/>
        <end position="22"/>
    </location>
</feature>